<evidence type="ECO:0000256" key="6">
    <source>
        <dbReference type="ARBA" id="ARBA00050112"/>
    </source>
</evidence>
<dbReference type="RefSeq" id="WP_148894211.1">
    <property type="nucleotide sequence ID" value="NZ_VNIB01000001.1"/>
</dbReference>
<comment type="function">
    <text evidence="7">Catalyzes the base-exchange of a guanine (G) residue with the queuine precursor 7-aminomethyl-7-deazaguanine (PreQ1) at position 34 (anticodon wobble position) in tRNAs with GU(N) anticodons (tRNA-Asp, -Asn, -His and -Tyr). Catalysis occurs through a double-displacement mechanism. The nucleophile active site attacks the C1' of nucleotide 34 to detach the guanine base from the RNA, forming a covalent enzyme-RNA intermediate. The proton acceptor active site deprotonates the incoming PreQ1, allowing a nucleophilic attack on the C1' of the ribose to form the product. After dissociation, two additional enzymatic reactions on the tRNA convert PreQ1 to queuine (Q), resulting in the hypermodified nucleoside queuosine (7-(((4,5-cis-dihydroxy-2-cyclopenten-1-yl)amino)methyl)-7-deazaguanosine).</text>
</comment>
<dbReference type="InterPro" id="IPR050076">
    <property type="entry name" value="ArchSynthase1/Queuine_TRR"/>
</dbReference>
<feature type="binding site" evidence="7">
    <location>
        <position position="302"/>
    </location>
    <ligand>
        <name>Zn(2+)</name>
        <dbReference type="ChEBI" id="CHEBI:29105"/>
    </ligand>
</feature>
<comment type="pathway">
    <text evidence="1 7">tRNA modification; tRNA-queuosine biosynthesis.</text>
</comment>
<dbReference type="AlphaFoldDB" id="A0A5D3WR01"/>
<feature type="region of interest" description="RNA binding; important for wobble base 34 recognition" evidence="7">
    <location>
        <begin position="269"/>
        <end position="273"/>
    </location>
</feature>
<evidence type="ECO:0000256" key="5">
    <source>
        <dbReference type="ARBA" id="ARBA00022785"/>
    </source>
</evidence>
<evidence type="ECO:0000256" key="3">
    <source>
        <dbReference type="ARBA" id="ARBA00022679"/>
    </source>
</evidence>
<dbReference type="GO" id="GO:0005829">
    <property type="term" value="C:cytosol"/>
    <property type="evidence" value="ECO:0007669"/>
    <property type="project" value="TreeGrafter"/>
</dbReference>
<feature type="binding site" evidence="7">
    <location>
        <position position="304"/>
    </location>
    <ligand>
        <name>Zn(2+)</name>
        <dbReference type="ChEBI" id="CHEBI:29105"/>
    </ligand>
</feature>
<dbReference type="PANTHER" id="PTHR46499:SF1">
    <property type="entry name" value="QUEUINE TRNA-RIBOSYLTRANSFERASE"/>
    <property type="match status" value="1"/>
</dbReference>
<feature type="binding site" evidence="7">
    <location>
        <position position="333"/>
    </location>
    <ligand>
        <name>Zn(2+)</name>
        <dbReference type="ChEBI" id="CHEBI:29105"/>
    </ligand>
</feature>
<dbReference type="InterPro" id="IPR004803">
    <property type="entry name" value="TGT"/>
</dbReference>
<feature type="binding site" evidence="7">
    <location>
        <position position="307"/>
    </location>
    <ligand>
        <name>Zn(2+)</name>
        <dbReference type="ChEBI" id="CHEBI:29105"/>
    </ligand>
</feature>
<feature type="region of interest" description="RNA binding" evidence="7">
    <location>
        <begin position="245"/>
        <end position="251"/>
    </location>
</feature>
<dbReference type="FunFam" id="3.20.20.105:FF:000001">
    <property type="entry name" value="Queuine tRNA-ribosyltransferase"/>
    <property type="match status" value="1"/>
</dbReference>
<evidence type="ECO:0000256" key="1">
    <source>
        <dbReference type="ARBA" id="ARBA00004691"/>
    </source>
</evidence>
<dbReference type="Gene3D" id="3.20.20.105">
    <property type="entry name" value="Queuine tRNA-ribosyltransferase-like"/>
    <property type="match status" value="1"/>
</dbReference>
<reference evidence="9 10" key="1">
    <citation type="submission" date="2019-07" db="EMBL/GenBank/DDBJ databases">
        <title>Genomic Encyclopedia of Type Strains, Phase IV (KMG-IV): sequencing the most valuable type-strain genomes for metagenomic binning, comparative biology and taxonomic classification.</title>
        <authorList>
            <person name="Goeker M."/>
        </authorList>
    </citation>
    <scope>NUCLEOTIDE SEQUENCE [LARGE SCALE GENOMIC DNA]</scope>
    <source>
        <strain evidence="9 10">SS015</strain>
    </source>
</reference>
<comment type="similarity">
    <text evidence="7">Belongs to the queuine tRNA-ribosyltransferase family.</text>
</comment>
<protein>
    <recommendedName>
        <fullName evidence="7">Queuine tRNA-ribosyltransferase</fullName>
        <ecNumber evidence="7">2.4.2.29</ecNumber>
    </recommendedName>
    <alternativeName>
        <fullName evidence="7">Guanine insertion enzyme</fullName>
    </alternativeName>
    <alternativeName>
        <fullName evidence="7">tRNA-guanine transglycosylase</fullName>
    </alternativeName>
</protein>
<dbReference type="NCBIfam" id="TIGR00430">
    <property type="entry name" value="Q_tRNA_tgt"/>
    <property type="match status" value="1"/>
</dbReference>
<evidence type="ECO:0000256" key="7">
    <source>
        <dbReference type="HAMAP-Rule" id="MF_00168"/>
    </source>
</evidence>
<feature type="binding site" evidence="7">
    <location>
        <position position="187"/>
    </location>
    <ligand>
        <name>substrate</name>
    </ligand>
</feature>
<comment type="caution">
    <text evidence="9">The sequence shown here is derived from an EMBL/GenBank/DDBJ whole genome shotgun (WGS) entry which is preliminary data.</text>
</comment>
<dbReference type="InterPro" id="IPR036511">
    <property type="entry name" value="TGT-like_sf"/>
</dbReference>
<keyword evidence="7" id="KW-0479">Metal-binding</keyword>
<feature type="domain" description="tRNA-guanine(15) transglycosylase-like" evidence="8">
    <location>
        <begin position="14"/>
        <end position="365"/>
    </location>
</feature>
<feature type="binding site" evidence="7">
    <location>
        <position position="145"/>
    </location>
    <ligand>
        <name>substrate</name>
    </ligand>
</feature>
<comment type="cofactor">
    <cofactor evidence="7">
        <name>Zn(2+)</name>
        <dbReference type="ChEBI" id="CHEBI:29105"/>
    </cofactor>
    <text evidence="7">Binds 1 zinc ion per subunit.</text>
</comment>
<feature type="active site" description="Nucleophile" evidence="7">
    <location>
        <position position="264"/>
    </location>
</feature>
<organism evidence="9 10">
    <name type="scientific">Geothermobacter ehrlichii</name>
    <dbReference type="NCBI Taxonomy" id="213224"/>
    <lineage>
        <taxon>Bacteria</taxon>
        <taxon>Pseudomonadati</taxon>
        <taxon>Thermodesulfobacteriota</taxon>
        <taxon>Desulfuromonadia</taxon>
        <taxon>Desulfuromonadales</taxon>
        <taxon>Geothermobacteraceae</taxon>
        <taxon>Geothermobacter</taxon>
    </lineage>
</organism>
<dbReference type="SUPFAM" id="SSF51713">
    <property type="entry name" value="tRNA-guanine transglycosylase"/>
    <property type="match status" value="1"/>
</dbReference>
<evidence type="ECO:0000313" key="9">
    <source>
        <dbReference type="EMBL" id="TYP00019.1"/>
    </source>
</evidence>
<dbReference type="Pfam" id="PF01702">
    <property type="entry name" value="TGT"/>
    <property type="match status" value="1"/>
</dbReference>
<dbReference type="GO" id="GO:0046872">
    <property type="term" value="F:metal ion binding"/>
    <property type="evidence" value="ECO:0007669"/>
    <property type="project" value="UniProtKB-KW"/>
</dbReference>
<name>A0A5D3WR01_9BACT</name>
<evidence type="ECO:0000313" key="10">
    <source>
        <dbReference type="Proteomes" id="UP000324159"/>
    </source>
</evidence>
<comment type="catalytic activity">
    <reaction evidence="6 7">
        <text>7-aminomethyl-7-carbaguanine + guanosine(34) in tRNA = 7-aminomethyl-7-carbaguanosine(34) in tRNA + guanine</text>
        <dbReference type="Rhea" id="RHEA:24104"/>
        <dbReference type="Rhea" id="RHEA-COMP:10341"/>
        <dbReference type="Rhea" id="RHEA-COMP:10342"/>
        <dbReference type="ChEBI" id="CHEBI:16235"/>
        <dbReference type="ChEBI" id="CHEBI:58703"/>
        <dbReference type="ChEBI" id="CHEBI:74269"/>
        <dbReference type="ChEBI" id="CHEBI:82833"/>
        <dbReference type="EC" id="2.4.2.29"/>
    </reaction>
</comment>
<dbReference type="GO" id="GO:0008616">
    <property type="term" value="P:tRNA queuosine(34) biosynthetic process"/>
    <property type="evidence" value="ECO:0007669"/>
    <property type="project" value="UniProtKB-UniRule"/>
</dbReference>
<keyword evidence="3 7" id="KW-0808">Transferase</keyword>
<keyword evidence="5 7" id="KW-0671">Queuosine biosynthesis</keyword>
<keyword evidence="10" id="KW-1185">Reference proteome</keyword>
<evidence type="ECO:0000256" key="2">
    <source>
        <dbReference type="ARBA" id="ARBA00022676"/>
    </source>
</evidence>
<accession>A0A5D3WR01</accession>
<dbReference type="HAMAP" id="MF_00168">
    <property type="entry name" value="Q_tRNA_Tgt"/>
    <property type="match status" value="1"/>
</dbReference>
<dbReference type="GO" id="GO:0008479">
    <property type="term" value="F:tRNA-guanosine(34) queuine transglycosylase activity"/>
    <property type="evidence" value="ECO:0007669"/>
    <property type="project" value="UniProtKB-UniRule"/>
</dbReference>
<feature type="active site" description="Proton acceptor" evidence="7">
    <location>
        <position position="92"/>
    </location>
</feature>
<dbReference type="Proteomes" id="UP000324159">
    <property type="component" value="Unassembled WGS sequence"/>
</dbReference>
<dbReference type="UniPathway" id="UPA00392"/>
<dbReference type="OrthoDB" id="9805417at2"/>
<keyword evidence="7" id="KW-0862">Zinc</keyword>
<keyword evidence="2 7" id="KW-0328">Glycosyltransferase</keyword>
<proteinExistence type="inferred from homology"/>
<dbReference type="NCBIfam" id="TIGR00449">
    <property type="entry name" value="tgt_general"/>
    <property type="match status" value="1"/>
</dbReference>
<evidence type="ECO:0000256" key="4">
    <source>
        <dbReference type="ARBA" id="ARBA00022694"/>
    </source>
</evidence>
<dbReference type="InterPro" id="IPR002616">
    <property type="entry name" value="tRNA_ribo_trans-like"/>
</dbReference>
<feature type="binding site" evidence="7">
    <location>
        <position position="214"/>
    </location>
    <ligand>
        <name>substrate</name>
    </ligand>
</feature>
<dbReference type="EC" id="2.4.2.29" evidence="7"/>
<dbReference type="EMBL" id="VNIB01000001">
    <property type="protein sequence ID" value="TYP00019.1"/>
    <property type="molecule type" value="Genomic_DNA"/>
</dbReference>
<sequence>MFRFELLAQDSTTCARRGRIHTPHGTIETPIFMPVGTHGALKAMTPDQVAAAGAQIILANTYHLHLRPGEGLVAKAGGLHRFMNWQGPILTDSGGFQVFSLPNKEIGEDGVTFRNEVTGQSTFLGPREAIAIENALGADIIMAFDECIPYPASHDYAAKSIRKTIRWAEACRKAHARSDQALFGIVQGSVYEDLRRQCAQALTEMDFPGYAIGGVSVGEGLELLKQVVEFTEPWLPQDKPRYLMGVGLPEDILESIERGMDMFDCVIPTRYARSATLFTRRGRMRLTQRKYRRDFYPVDTRCECYCCRNFSRAYLHHLFNANEVLSATLAAIHNVHFYLDMVAQARKAIEEGRYRAFKTAFLEEYGFYEKSKKGG</sequence>
<keyword evidence="4 7" id="KW-0819">tRNA processing</keyword>
<dbReference type="PANTHER" id="PTHR46499">
    <property type="entry name" value="QUEUINE TRNA-RIBOSYLTRANSFERASE"/>
    <property type="match status" value="1"/>
</dbReference>
<comment type="subunit">
    <text evidence="7">Homodimer. Within each dimer, one monomer is responsible for RNA recognition and catalysis, while the other monomer binds to the replacement base PreQ1.</text>
</comment>
<feature type="binding site" evidence="7">
    <location>
        <begin position="92"/>
        <end position="96"/>
    </location>
    <ligand>
        <name>substrate</name>
    </ligand>
</feature>
<evidence type="ECO:0000259" key="8">
    <source>
        <dbReference type="Pfam" id="PF01702"/>
    </source>
</evidence>
<gene>
    <name evidence="7" type="primary">tgt</name>
    <name evidence="9" type="ORF">EDC39_101179</name>
</gene>